<evidence type="ECO:0000313" key="3">
    <source>
        <dbReference type="EMBL" id="OCF24519.1"/>
    </source>
</evidence>
<dbReference type="VEuPathDB" id="FungiDB:I302_05979"/>
<dbReference type="EMBL" id="KI894022">
    <property type="protein sequence ID" value="OCF24519.1"/>
    <property type="molecule type" value="Genomic_DNA"/>
</dbReference>
<dbReference type="EMBL" id="CP144545">
    <property type="protein sequence ID" value="WVW84720.1"/>
    <property type="molecule type" value="Genomic_DNA"/>
</dbReference>
<name>A0A1B9G0H8_9TREE</name>
<dbReference type="PANTHER" id="PTHR21310">
    <property type="entry name" value="AMINOGLYCOSIDE PHOSPHOTRANSFERASE-RELATED-RELATED"/>
    <property type="match status" value="1"/>
</dbReference>
<feature type="region of interest" description="Disordered" evidence="1">
    <location>
        <begin position="1"/>
        <end position="26"/>
    </location>
</feature>
<reference evidence="4" key="2">
    <citation type="submission" date="2013-07" db="EMBL/GenBank/DDBJ databases">
        <authorList>
            <consortium name="The Broad Institute Genome Sequencing Platform"/>
            <person name="Cuomo C."/>
            <person name="Litvintseva A."/>
            <person name="Chen Y."/>
            <person name="Heitman J."/>
            <person name="Sun S."/>
            <person name="Springer D."/>
            <person name="Dromer F."/>
            <person name="Young S.K."/>
            <person name="Zeng Q."/>
            <person name="Gargeya S."/>
            <person name="Fitzgerald M."/>
            <person name="Abouelleil A."/>
            <person name="Alvarado L."/>
            <person name="Berlin A.M."/>
            <person name="Chapman S.B."/>
            <person name="Dewar J."/>
            <person name="Goldberg J."/>
            <person name="Griggs A."/>
            <person name="Gujja S."/>
            <person name="Hansen M."/>
            <person name="Howarth C."/>
            <person name="Imamovic A."/>
            <person name="Larimer J."/>
            <person name="McCowan C."/>
            <person name="Murphy C."/>
            <person name="Pearson M."/>
            <person name="Priest M."/>
            <person name="Roberts A."/>
            <person name="Saif S."/>
            <person name="Shea T."/>
            <person name="Sykes S."/>
            <person name="Wortman J."/>
            <person name="Nusbaum C."/>
            <person name="Birren B."/>
        </authorList>
    </citation>
    <scope>NUCLEOTIDE SEQUENCE</scope>
    <source>
        <strain evidence="4">CBS 10118</strain>
    </source>
</reference>
<dbReference type="InterPro" id="IPR051678">
    <property type="entry name" value="AGP_Transferase"/>
</dbReference>
<feature type="domain" description="Aminoglycoside phosphotransferase" evidence="2">
    <location>
        <begin position="114"/>
        <end position="206"/>
    </location>
</feature>
<dbReference type="OrthoDB" id="8300194at2759"/>
<accession>A0A1B9G0H8</accession>
<dbReference type="GeneID" id="30210378"/>
<evidence type="ECO:0000313" key="5">
    <source>
        <dbReference type="Proteomes" id="UP000092730"/>
    </source>
</evidence>
<organism evidence="3">
    <name type="scientific">Kwoniella bestiolae CBS 10118</name>
    <dbReference type="NCBI Taxonomy" id="1296100"/>
    <lineage>
        <taxon>Eukaryota</taxon>
        <taxon>Fungi</taxon>
        <taxon>Dikarya</taxon>
        <taxon>Basidiomycota</taxon>
        <taxon>Agaricomycotina</taxon>
        <taxon>Tremellomycetes</taxon>
        <taxon>Tremellales</taxon>
        <taxon>Cryptococcaceae</taxon>
        <taxon>Kwoniella</taxon>
    </lineage>
</organism>
<dbReference type="Proteomes" id="UP000092730">
    <property type="component" value="Chromosome 5"/>
</dbReference>
<evidence type="ECO:0000256" key="1">
    <source>
        <dbReference type="SAM" id="MobiDB-lite"/>
    </source>
</evidence>
<gene>
    <name evidence="3" type="ORF">I302_05979</name>
    <name evidence="4" type="ORF">I302_106755</name>
</gene>
<dbReference type="AlphaFoldDB" id="A0A1B9G0H8"/>
<keyword evidence="5" id="KW-1185">Reference proteome</keyword>
<dbReference type="KEGG" id="kbi:30210378"/>
<proteinExistence type="predicted"/>
<dbReference type="RefSeq" id="XP_019045589.1">
    <property type="nucleotide sequence ID" value="XM_019192592.1"/>
</dbReference>
<dbReference type="CDD" id="cd05120">
    <property type="entry name" value="APH_ChoK_like"/>
    <property type="match status" value="1"/>
</dbReference>
<dbReference type="InterPro" id="IPR011009">
    <property type="entry name" value="Kinase-like_dom_sf"/>
</dbReference>
<dbReference type="InterPro" id="IPR002575">
    <property type="entry name" value="Aminoglycoside_PTrfase"/>
</dbReference>
<evidence type="ECO:0000313" key="4">
    <source>
        <dbReference type="EMBL" id="WVW84720.1"/>
    </source>
</evidence>
<dbReference type="Gene3D" id="3.90.1200.10">
    <property type="match status" value="1"/>
</dbReference>
<evidence type="ECO:0000259" key="2">
    <source>
        <dbReference type="Pfam" id="PF01636"/>
    </source>
</evidence>
<sequence length="236" mass="27208">MPVSLQPPLDQNTGHRRLFESHGPASNDHERYVIKRSTTIADESQRLNRAGTPERIVERSYSSLQNEALAIDYISIHTTVPVPKIITTYEDRGCFVIIQEYVEGAIQAYDAPVHLHSTIIKQLEYFVEQMRRLRSPKLQCFYPQIHLPARLVANRIQLSHLEYPYDKDARYVLCHGDLGWQNILVDPHTGEIKCILDWEYAGFYPAEVVGEFWKRHGTADPLGSLDDDTEQICEFL</sequence>
<reference evidence="4" key="4">
    <citation type="submission" date="2024-02" db="EMBL/GenBank/DDBJ databases">
        <title>Comparative genomics of Cryptococcus and Kwoniella reveals pathogenesis evolution and contrasting modes of karyotype evolution via chromosome fusion or intercentromeric recombination.</title>
        <authorList>
            <person name="Coelho M.A."/>
            <person name="David-Palma M."/>
            <person name="Shea T."/>
            <person name="Bowers K."/>
            <person name="McGinley-Smith S."/>
            <person name="Mohammad A.W."/>
            <person name="Gnirke A."/>
            <person name="Yurkov A.M."/>
            <person name="Nowrousian M."/>
            <person name="Sun S."/>
            <person name="Cuomo C.A."/>
            <person name="Heitman J."/>
        </authorList>
    </citation>
    <scope>NUCLEOTIDE SEQUENCE</scope>
    <source>
        <strain evidence="4">CBS 10118</strain>
    </source>
</reference>
<reference evidence="3" key="1">
    <citation type="submission" date="2013-07" db="EMBL/GenBank/DDBJ databases">
        <title>The Genome Sequence of Cryptococcus bestiolae CBS10118.</title>
        <authorList>
            <consortium name="The Broad Institute Genome Sequencing Platform"/>
            <person name="Cuomo C."/>
            <person name="Litvintseva A."/>
            <person name="Chen Y."/>
            <person name="Heitman J."/>
            <person name="Sun S."/>
            <person name="Springer D."/>
            <person name="Dromer F."/>
            <person name="Young S.K."/>
            <person name="Zeng Q."/>
            <person name="Gargeya S."/>
            <person name="Fitzgerald M."/>
            <person name="Abouelleil A."/>
            <person name="Alvarado L."/>
            <person name="Berlin A.M."/>
            <person name="Chapman S.B."/>
            <person name="Dewar J."/>
            <person name="Goldberg J."/>
            <person name="Griggs A."/>
            <person name="Gujja S."/>
            <person name="Hansen M."/>
            <person name="Howarth C."/>
            <person name="Imamovic A."/>
            <person name="Larimer J."/>
            <person name="McCowan C."/>
            <person name="Murphy C."/>
            <person name="Pearson M."/>
            <person name="Priest M."/>
            <person name="Roberts A."/>
            <person name="Saif S."/>
            <person name="Shea T."/>
            <person name="Sykes S."/>
            <person name="Wortman J."/>
            <person name="Nusbaum C."/>
            <person name="Birren B."/>
        </authorList>
    </citation>
    <scope>NUCLEOTIDE SEQUENCE [LARGE SCALE GENOMIC DNA]</scope>
    <source>
        <strain evidence="3">CBS 10118</strain>
    </source>
</reference>
<reference evidence="3" key="3">
    <citation type="submission" date="2014-01" db="EMBL/GenBank/DDBJ databases">
        <title>Evolution of pathogenesis and genome organization in the Tremellales.</title>
        <authorList>
            <person name="Cuomo C."/>
            <person name="Litvintseva A."/>
            <person name="Heitman J."/>
            <person name="Chen Y."/>
            <person name="Sun S."/>
            <person name="Springer D."/>
            <person name="Dromer F."/>
            <person name="Young S."/>
            <person name="Zeng Q."/>
            <person name="Chapman S."/>
            <person name="Gujja S."/>
            <person name="Saif S."/>
            <person name="Birren B."/>
        </authorList>
    </citation>
    <scope>NUCLEOTIDE SEQUENCE</scope>
    <source>
        <strain evidence="3">CBS 10118</strain>
    </source>
</reference>
<protein>
    <recommendedName>
        <fullName evidence="2">Aminoglycoside phosphotransferase domain-containing protein</fullName>
    </recommendedName>
</protein>
<dbReference type="Pfam" id="PF01636">
    <property type="entry name" value="APH"/>
    <property type="match status" value="1"/>
</dbReference>
<dbReference type="SUPFAM" id="SSF56112">
    <property type="entry name" value="Protein kinase-like (PK-like)"/>
    <property type="match status" value="1"/>
</dbReference>
<dbReference type="PANTHER" id="PTHR21310:SF15">
    <property type="entry name" value="AMINOGLYCOSIDE PHOSPHOTRANSFERASE DOMAIN-CONTAINING PROTEIN"/>
    <property type="match status" value="1"/>
</dbReference>